<feature type="domain" description="HTH OST-type" evidence="2">
    <location>
        <begin position="471"/>
        <end position="545"/>
    </location>
</feature>
<dbReference type="OrthoDB" id="549353at2759"/>
<evidence type="ECO:0000313" key="4">
    <source>
        <dbReference type="RefSeq" id="XP_047739997.1"/>
    </source>
</evidence>
<dbReference type="InterPro" id="IPR045602">
    <property type="entry name" value="MARF1_LOTUS"/>
</dbReference>
<feature type="domain" description="HTH OST-type" evidence="2">
    <location>
        <begin position="631"/>
        <end position="708"/>
    </location>
</feature>
<dbReference type="InterPro" id="IPR034191">
    <property type="entry name" value="MARF1_RRM2"/>
</dbReference>
<accession>A0A979FTS1</accession>
<keyword evidence="3" id="KW-1185">Reference proteome</keyword>
<dbReference type="GO" id="GO:0003676">
    <property type="term" value="F:nucleic acid binding"/>
    <property type="evidence" value="ECO:0007669"/>
    <property type="project" value="InterPro"/>
</dbReference>
<dbReference type="InterPro" id="IPR012677">
    <property type="entry name" value="Nucleotide-bd_a/b_plait_sf"/>
</dbReference>
<dbReference type="RefSeq" id="XP_047739997.1">
    <property type="nucleotide sequence ID" value="XM_047884041.1"/>
</dbReference>
<dbReference type="Pfam" id="PF12872">
    <property type="entry name" value="OST-HTH"/>
    <property type="match status" value="2"/>
</dbReference>
<dbReference type="Proteomes" id="UP000694843">
    <property type="component" value="Unplaced"/>
</dbReference>
<dbReference type="SUPFAM" id="SSF54928">
    <property type="entry name" value="RNA-binding domain, RBD"/>
    <property type="match status" value="1"/>
</dbReference>
<feature type="region of interest" description="Disordered" evidence="1">
    <location>
        <begin position="1"/>
        <end position="75"/>
    </location>
</feature>
<dbReference type="Gene3D" id="3.30.420.610">
    <property type="entry name" value="LOTUS domain-like"/>
    <property type="match status" value="2"/>
</dbReference>
<protein>
    <submittedName>
        <fullName evidence="4">Meiosis regulator and mRNA stability factor 1</fullName>
    </submittedName>
</protein>
<dbReference type="InterPro" id="IPR025605">
    <property type="entry name" value="OST-HTH/LOTUS_dom"/>
</dbReference>
<sequence length="724" mass="80151">MSEPAATKSNGRSRHVRSRQTAPPRIEPPPSLGAAPPPTASLGAPPLPTPSLGAPPPPTPPIESSTLPPQLTPDVSCPPLAPVNYGNCSVKFNTTNMRVHPSVNRGFQPPADPHNRTPECGGRRGSADAWSSVSSVAASQEFCVDVASCLSSSFCSAPPAAVDDDRLACYVPPSAPVELHITNLDQNIDAREMKKVLLTCFREHIMVLHVSMLVQSDGNLAACVRVPTPQDAQFAISQLQRKRIGSKRIIISYANHNQPSPEMKRSNVVSLLQEIPGKRLPLFKFRELYERRYHETIGVSEMYMMRDVVTVSDNSTGRMVALQPRYRHVPVALPPTTSQSESDGVPRFCEKHSLGPDTSVGWAERDNTTCLPNVTTSLTVLAETIPRLLHAHDGVLPLASLMECYTAVIGPIDEVAEGGVPLEHLVSCLPMVAIQTCSTNWSKFIKFCQNRAPQDDMEDLLRFVCPPLVGQLALLSRELVDLLKTFPNTRLPFSRFIPAYHHHFGRQCRVADYGYTKLAELFDALPNVVQVLGEGPKRVITLAHRAQVRRFSCDLLRVLKGQPFKCITMDQFPAAFEKVIGKPWAVTDYGVNDIFDILSEINETTITVSDTNGVVTIAIPIREQTPEEVEMTIQFGAEVIELLRHSPQCKMQFTRFIPAYHHHFGRQCKVADYGCTKLIELFEAIPDILEIFDDEEDGEKQLQLVLKERLKVLGEQVRCSCRTS</sequence>
<feature type="compositionally biased region" description="Pro residues" evidence="1">
    <location>
        <begin position="25"/>
        <end position="61"/>
    </location>
</feature>
<organism evidence="3 4">
    <name type="scientific">Hyalella azteca</name>
    <name type="common">Amphipod</name>
    <dbReference type="NCBI Taxonomy" id="294128"/>
    <lineage>
        <taxon>Eukaryota</taxon>
        <taxon>Metazoa</taxon>
        <taxon>Ecdysozoa</taxon>
        <taxon>Arthropoda</taxon>
        <taxon>Crustacea</taxon>
        <taxon>Multicrustacea</taxon>
        <taxon>Malacostraca</taxon>
        <taxon>Eumalacostraca</taxon>
        <taxon>Peracarida</taxon>
        <taxon>Amphipoda</taxon>
        <taxon>Senticaudata</taxon>
        <taxon>Talitrida</taxon>
        <taxon>Talitroidea</taxon>
        <taxon>Hyalellidae</taxon>
        <taxon>Hyalella</taxon>
    </lineage>
</organism>
<dbReference type="InterPro" id="IPR035979">
    <property type="entry name" value="RBD_domain_sf"/>
</dbReference>
<dbReference type="CDD" id="cd12256">
    <property type="entry name" value="RRM2_LKAP"/>
    <property type="match status" value="1"/>
</dbReference>
<dbReference type="Pfam" id="PF19687">
    <property type="entry name" value="MARF1_LOTUS"/>
    <property type="match status" value="1"/>
</dbReference>
<gene>
    <name evidence="4" type="primary">LOC108683102</name>
</gene>
<dbReference type="Gene3D" id="3.30.70.330">
    <property type="match status" value="1"/>
</dbReference>
<feature type="compositionally biased region" description="Basic and acidic residues" evidence="1">
    <location>
        <begin position="113"/>
        <end position="125"/>
    </location>
</feature>
<evidence type="ECO:0000256" key="1">
    <source>
        <dbReference type="SAM" id="MobiDB-lite"/>
    </source>
</evidence>
<dbReference type="AlphaFoldDB" id="A0A979FTS1"/>
<dbReference type="PROSITE" id="PS51644">
    <property type="entry name" value="HTH_OST"/>
    <property type="match status" value="2"/>
</dbReference>
<dbReference type="GeneID" id="108683102"/>
<dbReference type="CTD" id="9665"/>
<reference evidence="4" key="1">
    <citation type="submission" date="2025-08" db="UniProtKB">
        <authorList>
            <consortium name="RefSeq"/>
        </authorList>
    </citation>
    <scope>IDENTIFICATION</scope>
    <source>
        <tissue evidence="4">Whole organism</tissue>
    </source>
</reference>
<proteinExistence type="predicted"/>
<evidence type="ECO:0000313" key="3">
    <source>
        <dbReference type="Proteomes" id="UP000694843"/>
    </source>
</evidence>
<dbReference type="KEGG" id="hazt:108683102"/>
<name>A0A979FTS1_HYAAZ</name>
<dbReference type="InterPro" id="IPR041966">
    <property type="entry name" value="LOTUS-like"/>
</dbReference>
<dbReference type="OMA" id="LMMHKKK"/>
<evidence type="ECO:0000259" key="2">
    <source>
        <dbReference type="PROSITE" id="PS51644"/>
    </source>
</evidence>
<feature type="region of interest" description="Disordered" evidence="1">
    <location>
        <begin position="102"/>
        <end position="125"/>
    </location>
</feature>